<feature type="domain" description="tRNA pseudouridylate synthase B C-terminal" evidence="8">
    <location>
        <begin position="174"/>
        <end position="216"/>
    </location>
</feature>
<dbReference type="InterPro" id="IPR002501">
    <property type="entry name" value="PsdUridine_synth_N"/>
</dbReference>
<name>A0A0D8ZUY2_9CYAN</name>
<dbReference type="GO" id="GO:0160148">
    <property type="term" value="F:tRNA pseudouridine(55) synthase activity"/>
    <property type="evidence" value="ECO:0007669"/>
    <property type="project" value="UniProtKB-EC"/>
</dbReference>
<dbReference type="HAMAP" id="MF_01080">
    <property type="entry name" value="TruB_bact"/>
    <property type="match status" value="1"/>
</dbReference>
<dbReference type="Pfam" id="PF16198">
    <property type="entry name" value="TruB_C_2"/>
    <property type="match status" value="1"/>
</dbReference>
<proteinExistence type="inferred from homology"/>
<evidence type="ECO:0000313" key="9">
    <source>
        <dbReference type="EMBL" id="KJH72550.1"/>
    </source>
</evidence>
<dbReference type="NCBIfam" id="TIGR00431">
    <property type="entry name" value="TruB"/>
    <property type="match status" value="1"/>
</dbReference>
<dbReference type="InterPro" id="IPR032819">
    <property type="entry name" value="TruB_C"/>
</dbReference>
<dbReference type="EC" id="5.4.99.25" evidence="5"/>
<sequence>MQGFINLDKQAGFTSHDCVALVRKNLRLKRVGHGGTLDPTATGVLPIALGKATRLLQYLQTNKAYQATIRLGVVTTTDDLAGEVIASQPVNGVELTQVSAALKQFTGKIKQIPPKYSAIQVEGKRLYDLARSGKEIEVPTRIVEVFKIEILDWRGGDYPEIDVAIACGAGTYIRAIARDLGMILQTGGTLAALRRTQSSGFNISDSITLDQLKEQLQQGSFNPITSETALQHLPSISLPTNLAQKWCQGQQIVCQDKVLTNSPLQVYREDGCFLGIGHLNSDTERLLIPDMVFEAQ</sequence>
<dbReference type="InterPro" id="IPR036974">
    <property type="entry name" value="PUA_sf"/>
</dbReference>
<keyword evidence="10" id="KW-1185">Reference proteome</keyword>
<evidence type="ECO:0000313" key="10">
    <source>
        <dbReference type="Proteomes" id="UP000032452"/>
    </source>
</evidence>
<dbReference type="Pfam" id="PF09157">
    <property type="entry name" value="TruB-C_2"/>
    <property type="match status" value="1"/>
</dbReference>
<dbReference type="Proteomes" id="UP000032452">
    <property type="component" value="Unassembled WGS sequence"/>
</dbReference>
<dbReference type="GO" id="GO:1990481">
    <property type="term" value="P:mRNA pseudouridine synthesis"/>
    <property type="evidence" value="ECO:0007669"/>
    <property type="project" value="TreeGrafter"/>
</dbReference>
<comment type="catalytic activity">
    <reaction evidence="1 5">
        <text>uridine(55) in tRNA = pseudouridine(55) in tRNA</text>
        <dbReference type="Rhea" id="RHEA:42532"/>
        <dbReference type="Rhea" id="RHEA-COMP:10101"/>
        <dbReference type="Rhea" id="RHEA-COMP:10102"/>
        <dbReference type="ChEBI" id="CHEBI:65314"/>
        <dbReference type="ChEBI" id="CHEBI:65315"/>
        <dbReference type="EC" id="5.4.99.25"/>
    </reaction>
</comment>
<keyword evidence="3 5" id="KW-0819">tRNA processing</keyword>
<evidence type="ECO:0000256" key="4">
    <source>
        <dbReference type="ARBA" id="ARBA00023235"/>
    </source>
</evidence>
<dbReference type="InterPro" id="IPR020103">
    <property type="entry name" value="PsdUridine_synth_cat_dom_sf"/>
</dbReference>
<dbReference type="InterPro" id="IPR014780">
    <property type="entry name" value="tRNA_psdUridine_synth_TruB"/>
</dbReference>
<dbReference type="PANTHER" id="PTHR13767">
    <property type="entry name" value="TRNA-PSEUDOURIDINE SYNTHASE"/>
    <property type="match status" value="1"/>
</dbReference>
<dbReference type="Gene3D" id="2.30.130.10">
    <property type="entry name" value="PUA domain"/>
    <property type="match status" value="1"/>
</dbReference>
<dbReference type="InterPro" id="IPR015240">
    <property type="entry name" value="tRNA_sdUridine_synth_fam1_C"/>
</dbReference>
<feature type="domain" description="Pseudouridine synthase II N-terminal" evidence="6">
    <location>
        <begin position="23"/>
        <end position="173"/>
    </location>
</feature>
<dbReference type="InterPro" id="IPR015947">
    <property type="entry name" value="PUA-like_sf"/>
</dbReference>
<dbReference type="SUPFAM" id="SSF88697">
    <property type="entry name" value="PUA domain-like"/>
    <property type="match status" value="1"/>
</dbReference>
<protein>
    <recommendedName>
        <fullName evidence="5">tRNA pseudouridine synthase B</fullName>
        <ecNumber evidence="5">5.4.99.25</ecNumber>
    </recommendedName>
    <alternativeName>
        <fullName evidence="5">tRNA pseudouridine(55) synthase</fullName>
        <shortName evidence="5">Psi55 synthase</shortName>
    </alternativeName>
    <alternativeName>
        <fullName evidence="5">tRNA pseudouridylate synthase</fullName>
    </alternativeName>
    <alternativeName>
        <fullName evidence="5">tRNA-uridine isomerase</fullName>
    </alternativeName>
</protein>
<feature type="domain" description="tRNA pseudouridine synthase II TruB subfamily 1 C-terminal" evidence="7">
    <location>
        <begin position="234"/>
        <end position="282"/>
    </location>
</feature>
<dbReference type="PANTHER" id="PTHR13767:SF2">
    <property type="entry name" value="PSEUDOURIDYLATE SYNTHASE TRUB1"/>
    <property type="match status" value="1"/>
</dbReference>
<dbReference type="AlphaFoldDB" id="A0A0D8ZUY2"/>
<dbReference type="EMBL" id="JYON01000004">
    <property type="protein sequence ID" value="KJH72550.1"/>
    <property type="molecule type" value="Genomic_DNA"/>
</dbReference>
<accession>A0A0D8ZUY2</accession>
<evidence type="ECO:0000259" key="6">
    <source>
        <dbReference type="Pfam" id="PF01509"/>
    </source>
</evidence>
<dbReference type="SUPFAM" id="SSF55120">
    <property type="entry name" value="Pseudouridine synthase"/>
    <property type="match status" value="1"/>
</dbReference>
<comment type="similarity">
    <text evidence="2 5">Belongs to the pseudouridine synthase TruB family. Type 1 subfamily.</text>
</comment>
<dbReference type="RefSeq" id="WP_045053607.1">
    <property type="nucleotide sequence ID" value="NZ_CAWMDP010000026.1"/>
</dbReference>
<gene>
    <name evidence="5 9" type="primary">truB</name>
    <name evidence="9" type="ORF">UH38_05315</name>
</gene>
<dbReference type="STRING" id="1618023.UH38_05315"/>
<dbReference type="GO" id="GO:0031119">
    <property type="term" value="P:tRNA pseudouridine synthesis"/>
    <property type="evidence" value="ECO:0007669"/>
    <property type="project" value="UniProtKB-UniRule"/>
</dbReference>
<evidence type="ECO:0000256" key="3">
    <source>
        <dbReference type="ARBA" id="ARBA00022694"/>
    </source>
</evidence>
<organism evidence="9 10">
    <name type="scientific">Aliterella atlantica CENA595</name>
    <dbReference type="NCBI Taxonomy" id="1618023"/>
    <lineage>
        <taxon>Bacteria</taxon>
        <taxon>Bacillati</taxon>
        <taxon>Cyanobacteriota</taxon>
        <taxon>Cyanophyceae</taxon>
        <taxon>Chroococcidiopsidales</taxon>
        <taxon>Aliterellaceae</taxon>
        <taxon>Aliterella</taxon>
    </lineage>
</organism>
<feature type="active site" description="Nucleophile" evidence="5">
    <location>
        <position position="38"/>
    </location>
</feature>
<evidence type="ECO:0000259" key="8">
    <source>
        <dbReference type="Pfam" id="PF16198"/>
    </source>
</evidence>
<comment type="caution">
    <text evidence="9">The sequence shown here is derived from an EMBL/GenBank/DDBJ whole genome shotgun (WGS) entry which is preliminary data.</text>
</comment>
<evidence type="ECO:0000256" key="1">
    <source>
        <dbReference type="ARBA" id="ARBA00000385"/>
    </source>
</evidence>
<evidence type="ECO:0000259" key="7">
    <source>
        <dbReference type="Pfam" id="PF09157"/>
    </source>
</evidence>
<dbReference type="PATRIC" id="fig|1618023.3.peg.2206"/>
<reference evidence="9 10" key="1">
    <citation type="submission" date="2015-02" db="EMBL/GenBank/DDBJ databases">
        <title>Draft genome of a novel marine cyanobacterium (Chroococcales) isolated from South Atlantic Ocean.</title>
        <authorList>
            <person name="Rigonato J."/>
            <person name="Alvarenga D.O."/>
            <person name="Branco L.H."/>
            <person name="Varani A.M."/>
            <person name="Brandini F.P."/>
            <person name="Fiore M.F."/>
        </authorList>
    </citation>
    <scope>NUCLEOTIDE SEQUENCE [LARGE SCALE GENOMIC DNA]</scope>
    <source>
        <strain evidence="9 10">CENA595</strain>
    </source>
</reference>
<evidence type="ECO:0000256" key="5">
    <source>
        <dbReference type="HAMAP-Rule" id="MF_01080"/>
    </source>
</evidence>
<keyword evidence="4 5" id="KW-0413">Isomerase</keyword>
<dbReference type="Gene3D" id="3.30.2350.10">
    <property type="entry name" value="Pseudouridine synthase"/>
    <property type="match status" value="1"/>
</dbReference>
<dbReference type="Pfam" id="PF01509">
    <property type="entry name" value="TruB_N"/>
    <property type="match status" value="1"/>
</dbReference>
<dbReference type="GO" id="GO:0003723">
    <property type="term" value="F:RNA binding"/>
    <property type="evidence" value="ECO:0007669"/>
    <property type="project" value="InterPro"/>
</dbReference>
<comment type="function">
    <text evidence="5">Responsible for synthesis of pseudouridine from uracil-55 in the psi GC loop of transfer RNAs.</text>
</comment>
<dbReference type="OrthoDB" id="9802309at2"/>
<evidence type="ECO:0000256" key="2">
    <source>
        <dbReference type="ARBA" id="ARBA00005642"/>
    </source>
</evidence>
<dbReference type="CDD" id="cd02573">
    <property type="entry name" value="PseudoU_synth_EcTruB"/>
    <property type="match status" value="1"/>
</dbReference>